<sequence>MSTSTAGSSGSSTPPHPDNTGEPLPLVKVGGLAVGVLVSVVLYLVLPDSLSTAGKITAGVAALMAVWWATEAIPLPATALLPLVLFPLLTGADIKDVAAPYANPIIFLFMGGFMLALAMQKWNLHRRIALTVVAAVGTSPAMLIAGFMLATGFITMWVSNTSTTIMMLPIGAAVIAMVAQLRDGRTDPNFATALMLGIAYSSSIGSVSTLIGTPPNALMVGYLAENHGITIGFGQWMMVGLPLAAVFLVLTWVVLTKLVFPPRVEAFTEGADGRELIRSELRAMGPVSRGEFLVLLVFVGAALAWVFVPLLADSPVGATLPWLGSISDAGIAMAVAVLLFVIPVDRRMSARLLDWESVTKLPWGILLLFGGGLSLSTQFGESGLSEWIGAGVGALSTVPVWVLVLAVAALVLLLTELTSNTATAATFLPVMGGVAVGMGMDVMTLIVPAVLASSLAFMLPVATPPNAIVFGSGHVTIAQMMRGGIWLNLIALFLILVVMYGIAGLLLGFAL</sequence>
<feature type="transmembrane region" description="Helical" evidence="10">
    <location>
        <begin position="392"/>
        <end position="415"/>
    </location>
</feature>
<organism evidence="11 12">
    <name type="scientific">Nocardiopsis gilva YIM 90087</name>
    <dbReference type="NCBI Taxonomy" id="1235441"/>
    <lineage>
        <taxon>Bacteria</taxon>
        <taxon>Bacillati</taxon>
        <taxon>Actinomycetota</taxon>
        <taxon>Actinomycetes</taxon>
        <taxon>Streptosporangiales</taxon>
        <taxon>Nocardiopsidaceae</taxon>
        <taxon>Nocardiopsis</taxon>
    </lineage>
</organism>
<dbReference type="RefSeq" id="WP_017620729.1">
    <property type="nucleotide sequence ID" value="NZ_ANBG01000348.1"/>
</dbReference>
<feature type="transmembrane region" description="Helical" evidence="10">
    <location>
        <begin position="363"/>
        <end position="380"/>
    </location>
</feature>
<dbReference type="AlphaFoldDB" id="A0A223S256"/>
<evidence type="ECO:0000313" key="11">
    <source>
        <dbReference type="EMBL" id="ASU82099.1"/>
    </source>
</evidence>
<evidence type="ECO:0000256" key="4">
    <source>
        <dbReference type="ARBA" id="ARBA00022448"/>
    </source>
</evidence>
<evidence type="ECO:0000256" key="1">
    <source>
        <dbReference type="ARBA" id="ARBA00004141"/>
    </source>
</evidence>
<comment type="similarity">
    <text evidence="2">Belongs to the SLC13A/DASS transporter (TC 2.A.47) family. NADC subfamily.</text>
</comment>
<dbReference type="PANTHER" id="PTHR10283:SF82">
    <property type="entry name" value="SOLUTE CARRIER FAMILY 13 MEMBER 2"/>
    <property type="match status" value="1"/>
</dbReference>
<evidence type="ECO:0000256" key="6">
    <source>
        <dbReference type="ARBA" id="ARBA00022989"/>
    </source>
</evidence>
<evidence type="ECO:0000256" key="8">
    <source>
        <dbReference type="ARBA" id="ARBA00031174"/>
    </source>
</evidence>
<reference evidence="11 12" key="1">
    <citation type="submission" date="2017-08" db="EMBL/GenBank/DDBJ databases">
        <title>The complete genome sequence of Nocardiopsis gilva YIM 90087.</title>
        <authorList>
            <person name="Yin M."/>
            <person name="Tang S."/>
        </authorList>
    </citation>
    <scope>NUCLEOTIDE SEQUENCE [LARGE SCALE GENOMIC DNA]</scope>
    <source>
        <strain evidence="11 12">YIM 90087</strain>
    </source>
</reference>
<keyword evidence="5 10" id="KW-0812">Transmembrane</keyword>
<feature type="transmembrane region" description="Helical" evidence="10">
    <location>
        <begin position="193"/>
        <end position="213"/>
    </location>
</feature>
<dbReference type="KEGG" id="ngv:CDO52_04255"/>
<keyword evidence="4" id="KW-0813">Transport</keyword>
<feature type="transmembrane region" description="Helical" evidence="10">
    <location>
        <begin position="26"/>
        <end position="46"/>
    </location>
</feature>
<dbReference type="PROSITE" id="PS01271">
    <property type="entry name" value="NA_SULFATE"/>
    <property type="match status" value="1"/>
</dbReference>
<dbReference type="Pfam" id="PF00939">
    <property type="entry name" value="Na_sulph_symp"/>
    <property type="match status" value="1"/>
</dbReference>
<dbReference type="GO" id="GO:0005886">
    <property type="term" value="C:plasma membrane"/>
    <property type="evidence" value="ECO:0007669"/>
    <property type="project" value="TreeGrafter"/>
</dbReference>
<dbReference type="Proteomes" id="UP000215005">
    <property type="component" value="Chromosome"/>
</dbReference>
<dbReference type="PANTHER" id="PTHR10283">
    <property type="entry name" value="SOLUTE CARRIER FAMILY 13 MEMBER"/>
    <property type="match status" value="1"/>
</dbReference>
<feature type="transmembrane region" description="Helical" evidence="10">
    <location>
        <begin position="130"/>
        <end position="158"/>
    </location>
</feature>
<feature type="transmembrane region" description="Helical" evidence="10">
    <location>
        <begin position="292"/>
        <end position="310"/>
    </location>
</feature>
<keyword evidence="12" id="KW-1185">Reference proteome</keyword>
<dbReference type="InterPro" id="IPR001898">
    <property type="entry name" value="SLC13A/DASS"/>
</dbReference>
<feature type="transmembrane region" description="Helical" evidence="10">
    <location>
        <begin position="164"/>
        <end position="181"/>
    </location>
</feature>
<feature type="transmembrane region" description="Helical" evidence="10">
    <location>
        <begin position="233"/>
        <end position="255"/>
    </location>
</feature>
<keyword evidence="7 10" id="KW-0472">Membrane</keyword>
<proteinExistence type="inferred from homology"/>
<dbReference type="OrthoDB" id="9766267at2"/>
<dbReference type="InterPro" id="IPR031312">
    <property type="entry name" value="Na/sul_symport_CS"/>
</dbReference>
<evidence type="ECO:0000256" key="7">
    <source>
        <dbReference type="ARBA" id="ARBA00023136"/>
    </source>
</evidence>
<comment type="subcellular location">
    <subcellularLocation>
        <location evidence="1">Membrane</location>
        <topology evidence="1">Multi-pass membrane protein</topology>
    </subcellularLocation>
</comment>
<feature type="transmembrane region" description="Helical" evidence="10">
    <location>
        <begin position="101"/>
        <end position="118"/>
    </location>
</feature>
<evidence type="ECO:0000256" key="10">
    <source>
        <dbReference type="SAM" id="Phobius"/>
    </source>
</evidence>
<feature type="transmembrane region" description="Helical" evidence="10">
    <location>
        <begin position="58"/>
        <end position="81"/>
    </location>
</feature>
<accession>A0A223S256</accession>
<feature type="compositionally biased region" description="Low complexity" evidence="9">
    <location>
        <begin position="1"/>
        <end position="13"/>
    </location>
</feature>
<evidence type="ECO:0000256" key="5">
    <source>
        <dbReference type="ARBA" id="ARBA00022692"/>
    </source>
</evidence>
<feature type="region of interest" description="Disordered" evidence="9">
    <location>
        <begin position="1"/>
        <end position="22"/>
    </location>
</feature>
<dbReference type="GO" id="GO:0015141">
    <property type="term" value="F:succinate transmembrane transporter activity"/>
    <property type="evidence" value="ECO:0007669"/>
    <property type="project" value="UniProtKB-ARBA"/>
</dbReference>
<evidence type="ECO:0000256" key="9">
    <source>
        <dbReference type="SAM" id="MobiDB-lite"/>
    </source>
</evidence>
<evidence type="ECO:0000313" key="12">
    <source>
        <dbReference type="Proteomes" id="UP000215005"/>
    </source>
</evidence>
<feature type="transmembrane region" description="Helical" evidence="10">
    <location>
        <begin position="485"/>
        <end position="510"/>
    </location>
</feature>
<feature type="transmembrane region" description="Helical" evidence="10">
    <location>
        <begin position="427"/>
        <end position="451"/>
    </location>
</feature>
<feature type="transmembrane region" description="Helical" evidence="10">
    <location>
        <begin position="457"/>
        <end position="478"/>
    </location>
</feature>
<keyword evidence="6 10" id="KW-1133">Transmembrane helix</keyword>
<dbReference type="EMBL" id="CP022753">
    <property type="protein sequence ID" value="ASU82099.1"/>
    <property type="molecule type" value="Genomic_DNA"/>
</dbReference>
<protein>
    <recommendedName>
        <fullName evidence="3">Sodium-dependent dicarboxylate transporter SdcS</fullName>
    </recommendedName>
    <alternativeName>
        <fullName evidence="8">Na(+)/dicarboxylate symporter</fullName>
    </alternativeName>
</protein>
<evidence type="ECO:0000256" key="2">
    <source>
        <dbReference type="ARBA" id="ARBA00006772"/>
    </source>
</evidence>
<dbReference type="NCBIfam" id="TIGR00785">
    <property type="entry name" value="dass"/>
    <property type="match status" value="1"/>
</dbReference>
<feature type="transmembrane region" description="Helical" evidence="10">
    <location>
        <begin position="322"/>
        <end position="342"/>
    </location>
</feature>
<gene>
    <name evidence="11" type="ORF">CDO52_04255</name>
</gene>
<evidence type="ECO:0000256" key="3">
    <source>
        <dbReference type="ARBA" id="ARBA00020150"/>
    </source>
</evidence>
<name>A0A223S256_9ACTN</name>